<accession>A0A0L0UL51</accession>
<evidence type="ECO:0000313" key="2">
    <source>
        <dbReference type="EMBL" id="KNE87832.1"/>
    </source>
</evidence>
<dbReference type="InterPro" id="IPR023346">
    <property type="entry name" value="Lysozyme-like_dom_sf"/>
</dbReference>
<dbReference type="AlphaFoldDB" id="A0A0L0UL51"/>
<keyword evidence="3" id="KW-1185">Reference proteome</keyword>
<proteinExistence type="predicted"/>
<feature type="transmembrane region" description="Helical" evidence="1">
    <location>
        <begin position="44"/>
        <end position="62"/>
    </location>
</feature>
<evidence type="ECO:0008006" key="4">
    <source>
        <dbReference type="Google" id="ProtNLM"/>
    </source>
</evidence>
<reference evidence="3" key="1">
    <citation type="submission" date="2014-03" db="EMBL/GenBank/DDBJ databases">
        <title>The Genome Sequence of Puccinia striiformis f. sp. tritici PST-78.</title>
        <authorList>
            <consortium name="The Broad Institute Genome Sequencing Platform"/>
            <person name="Cuomo C."/>
            <person name="Hulbert S."/>
            <person name="Chen X."/>
            <person name="Walker B."/>
            <person name="Young S.K."/>
            <person name="Zeng Q."/>
            <person name="Gargeya S."/>
            <person name="Fitzgerald M."/>
            <person name="Haas B."/>
            <person name="Abouelleil A."/>
            <person name="Alvarado L."/>
            <person name="Arachchi H.M."/>
            <person name="Berlin A.M."/>
            <person name="Chapman S.B."/>
            <person name="Goldberg J."/>
            <person name="Griggs A."/>
            <person name="Gujja S."/>
            <person name="Hansen M."/>
            <person name="Howarth C."/>
            <person name="Imamovic A."/>
            <person name="Larimer J."/>
            <person name="McCowan C."/>
            <person name="Montmayeur A."/>
            <person name="Murphy C."/>
            <person name="Neiman D."/>
            <person name="Pearson M."/>
            <person name="Priest M."/>
            <person name="Roberts A."/>
            <person name="Saif S."/>
            <person name="Shea T."/>
            <person name="Sisk P."/>
            <person name="Sykes S."/>
            <person name="Wortman J."/>
            <person name="Nusbaum C."/>
            <person name="Birren B."/>
        </authorList>
    </citation>
    <scope>NUCLEOTIDE SEQUENCE [LARGE SCALE GENOMIC DNA]</scope>
    <source>
        <strain evidence="3">race PST-78</strain>
    </source>
</reference>
<dbReference type="EMBL" id="AJIL01003983">
    <property type="protein sequence ID" value="KNE87832.1"/>
    <property type="molecule type" value="Genomic_DNA"/>
</dbReference>
<organism evidence="2 3">
    <name type="scientific">Puccinia striiformis f. sp. tritici PST-78</name>
    <dbReference type="NCBI Taxonomy" id="1165861"/>
    <lineage>
        <taxon>Eukaryota</taxon>
        <taxon>Fungi</taxon>
        <taxon>Dikarya</taxon>
        <taxon>Basidiomycota</taxon>
        <taxon>Pucciniomycotina</taxon>
        <taxon>Pucciniomycetes</taxon>
        <taxon>Pucciniales</taxon>
        <taxon>Pucciniaceae</taxon>
        <taxon>Puccinia</taxon>
    </lineage>
</organism>
<keyword evidence="1" id="KW-0812">Transmembrane</keyword>
<dbReference type="Proteomes" id="UP000054564">
    <property type="component" value="Unassembled WGS sequence"/>
</dbReference>
<evidence type="ECO:0000313" key="3">
    <source>
        <dbReference type="Proteomes" id="UP000054564"/>
    </source>
</evidence>
<evidence type="ECO:0000256" key="1">
    <source>
        <dbReference type="SAM" id="Phobius"/>
    </source>
</evidence>
<keyword evidence="1" id="KW-1133">Transmembrane helix</keyword>
<name>A0A0L0UL51_9BASI</name>
<sequence>MRSAGWYWKANDCGRNAGDVELTTRRINGGTNGLKDRRERFEPWPLLVALLAAVLVLYTLSLRDDLDTSKRDNGALVEKLGTKDAALVAMKQASAADRQASAAQLEKERKLRGKADAENKALREALDASGCSNKPLPGAALNILRGQAKAAEHANDLRPAASGAAATVR</sequence>
<dbReference type="SUPFAM" id="SSF53955">
    <property type="entry name" value="Lysozyme-like"/>
    <property type="match status" value="1"/>
</dbReference>
<comment type="caution">
    <text evidence="2">The sequence shown here is derived from an EMBL/GenBank/DDBJ whole genome shotgun (WGS) entry which is preliminary data.</text>
</comment>
<keyword evidence="1" id="KW-0472">Membrane</keyword>
<gene>
    <name evidence="2" type="ORF">PSTG_18777</name>
</gene>
<protein>
    <recommendedName>
        <fullName evidence="4">DUF2570 domain-containing protein</fullName>
    </recommendedName>
</protein>